<accession>A0ABU8XP05</accession>
<evidence type="ECO:0000256" key="2">
    <source>
        <dbReference type="ARBA" id="ARBA00022723"/>
    </source>
</evidence>
<dbReference type="Pfam" id="PF03328">
    <property type="entry name" value="HpcH_HpaI"/>
    <property type="match status" value="1"/>
</dbReference>
<evidence type="ECO:0000313" key="6">
    <source>
        <dbReference type="Proteomes" id="UP001375743"/>
    </source>
</evidence>
<dbReference type="RefSeq" id="WP_418158488.1">
    <property type="nucleotide sequence ID" value="NZ_JBBLZC010000004.1"/>
</dbReference>
<dbReference type="PANTHER" id="PTHR30502">
    <property type="entry name" value="2-KETO-3-DEOXY-L-RHAMNONATE ALDOLASE"/>
    <property type="match status" value="1"/>
</dbReference>
<dbReference type="InterPro" id="IPR015813">
    <property type="entry name" value="Pyrv/PenolPyrv_kinase-like_dom"/>
</dbReference>
<keyword evidence="6" id="KW-1185">Reference proteome</keyword>
<protein>
    <submittedName>
        <fullName evidence="5">Aldolase/citrate lyase family protein</fullName>
    </submittedName>
</protein>
<evidence type="ECO:0000256" key="1">
    <source>
        <dbReference type="ARBA" id="ARBA00005568"/>
    </source>
</evidence>
<dbReference type="InterPro" id="IPR050251">
    <property type="entry name" value="HpcH-HpaI_aldolase"/>
</dbReference>
<comment type="similarity">
    <text evidence="1">Belongs to the HpcH/HpaI aldolase family.</text>
</comment>
<organism evidence="5 6">
    <name type="scientific">Benzoatithermus flavus</name>
    <dbReference type="NCBI Taxonomy" id="3108223"/>
    <lineage>
        <taxon>Bacteria</taxon>
        <taxon>Pseudomonadati</taxon>
        <taxon>Pseudomonadota</taxon>
        <taxon>Alphaproteobacteria</taxon>
        <taxon>Geminicoccales</taxon>
        <taxon>Geminicoccaceae</taxon>
        <taxon>Benzoatithermus</taxon>
    </lineage>
</organism>
<keyword evidence="2" id="KW-0479">Metal-binding</keyword>
<dbReference type="Proteomes" id="UP001375743">
    <property type="component" value="Unassembled WGS sequence"/>
</dbReference>
<name>A0ABU8XP05_9PROT</name>
<dbReference type="GO" id="GO:0016829">
    <property type="term" value="F:lyase activity"/>
    <property type="evidence" value="ECO:0007669"/>
    <property type="project" value="UniProtKB-KW"/>
</dbReference>
<keyword evidence="3 5" id="KW-0456">Lyase</keyword>
<proteinExistence type="inferred from homology"/>
<dbReference type="SUPFAM" id="SSF51621">
    <property type="entry name" value="Phosphoenolpyruvate/pyruvate domain"/>
    <property type="match status" value="1"/>
</dbReference>
<dbReference type="Gene3D" id="3.20.20.60">
    <property type="entry name" value="Phosphoenolpyruvate-binding domains"/>
    <property type="match status" value="1"/>
</dbReference>
<dbReference type="EMBL" id="JBBLZC010000004">
    <property type="protein sequence ID" value="MEK0082639.1"/>
    <property type="molecule type" value="Genomic_DNA"/>
</dbReference>
<dbReference type="InterPro" id="IPR005000">
    <property type="entry name" value="Aldolase/citrate-lyase_domain"/>
</dbReference>
<comment type="caution">
    <text evidence="5">The sequence shown here is derived from an EMBL/GenBank/DDBJ whole genome shotgun (WGS) entry which is preliminary data.</text>
</comment>
<gene>
    <name evidence="5" type="ORF">U1T56_05720</name>
</gene>
<dbReference type="InterPro" id="IPR040442">
    <property type="entry name" value="Pyrv_kinase-like_dom_sf"/>
</dbReference>
<dbReference type="PANTHER" id="PTHR30502:SF0">
    <property type="entry name" value="PHOSPHOENOLPYRUVATE CARBOXYLASE FAMILY PROTEIN"/>
    <property type="match status" value="1"/>
</dbReference>
<evidence type="ECO:0000256" key="3">
    <source>
        <dbReference type="ARBA" id="ARBA00023239"/>
    </source>
</evidence>
<evidence type="ECO:0000259" key="4">
    <source>
        <dbReference type="Pfam" id="PF03328"/>
    </source>
</evidence>
<evidence type="ECO:0000313" key="5">
    <source>
        <dbReference type="EMBL" id="MEK0082639.1"/>
    </source>
</evidence>
<sequence>MRQNALRQAWAEGRRTINGWLSMPSGFTAEVMAHQGWDSLTIDLQHGLIDYQTAVHMLQAISTTDVVPMTRVPWLDPGILMKMLDAGVYGVICPMIESAAQVEELVRACRYPPRGMRSMGPIRALLYGGADYARHANDTVLVIAMIETAQALSELEAILAVDGLDGIYVGPSDLSNALGCPPVLDPEEQKIVSAIEHVLRRAKAKGLVAGIHTATPAYARRMHQLGFDFVSVASDARLLAQKSQEVLAEIRGGAPVATTPRTY</sequence>
<feature type="domain" description="HpcH/HpaI aldolase/citrate lyase" evidence="4">
    <location>
        <begin position="27"/>
        <end position="239"/>
    </location>
</feature>
<reference evidence="5 6" key="1">
    <citation type="submission" date="2024-01" db="EMBL/GenBank/DDBJ databases">
        <title>Multi-omics insights into the function and evolution of sodium benzoate biodegradation pathways in Benzoatithermus flavus gen. nov., sp. nov. from hot spring.</title>
        <authorList>
            <person name="Hu C.-J."/>
            <person name="Li W.-J."/>
        </authorList>
    </citation>
    <scope>NUCLEOTIDE SEQUENCE [LARGE SCALE GENOMIC DNA]</scope>
    <source>
        <strain evidence="5 6">SYSU G07066</strain>
    </source>
</reference>